<dbReference type="SUPFAM" id="SSF54427">
    <property type="entry name" value="NTF2-like"/>
    <property type="match status" value="1"/>
</dbReference>
<dbReference type="EMBL" id="SNXY01000011">
    <property type="protein sequence ID" value="TDP81920.1"/>
    <property type="molecule type" value="Genomic_DNA"/>
</dbReference>
<evidence type="ECO:0000313" key="2">
    <source>
        <dbReference type="EMBL" id="TDP81920.1"/>
    </source>
</evidence>
<dbReference type="Pfam" id="PF12680">
    <property type="entry name" value="SnoaL_2"/>
    <property type="match status" value="1"/>
</dbReference>
<organism evidence="2 3">
    <name type="scientific">Oharaeibacter diazotrophicus</name>
    <dbReference type="NCBI Taxonomy" id="1920512"/>
    <lineage>
        <taxon>Bacteria</taxon>
        <taxon>Pseudomonadati</taxon>
        <taxon>Pseudomonadota</taxon>
        <taxon>Alphaproteobacteria</taxon>
        <taxon>Hyphomicrobiales</taxon>
        <taxon>Pleomorphomonadaceae</taxon>
        <taxon>Oharaeibacter</taxon>
    </lineage>
</organism>
<gene>
    <name evidence="2" type="ORF">EDD54_4180</name>
</gene>
<proteinExistence type="predicted"/>
<evidence type="ECO:0000313" key="3">
    <source>
        <dbReference type="Proteomes" id="UP000294547"/>
    </source>
</evidence>
<sequence length="137" mass="14585">MSHGSADDLVDAFYRAHNARDAAAAAALYAADAVHREGSAGPERAGREALEAGLARFFAMMPDAHWDVRERIAATGSVVVVYTLTGHLGVDLGGQPTRGRPIRLDGVHVIDVTDGAISATRDFWSLDAFKRQARGEA</sequence>
<reference evidence="2 3" key="1">
    <citation type="submission" date="2019-03" db="EMBL/GenBank/DDBJ databases">
        <title>Genomic Encyclopedia of Type Strains, Phase IV (KMG-IV): sequencing the most valuable type-strain genomes for metagenomic binning, comparative biology and taxonomic classification.</title>
        <authorList>
            <person name="Goeker M."/>
        </authorList>
    </citation>
    <scope>NUCLEOTIDE SEQUENCE [LARGE SCALE GENOMIC DNA]</scope>
    <source>
        <strain evidence="2 3">DSM 102969</strain>
    </source>
</reference>
<dbReference type="Proteomes" id="UP000294547">
    <property type="component" value="Unassembled WGS sequence"/>
</dbReference>
<comment type="caution">
    <text evidence="2">The sequence shown here is derived from an EMBL/GenBank/DDBJ whole genome shotgun (WGS) entry which is preliminary data.</text>
</comment>
<dbReference type="OrthoDB" id="7857582at2"/>
<accession>A0A4R6R7G4</accession>
<name>A0A4R6R7G4_9HYPH</name>
<dbReference type="RefSeq" id="WP_126540507.1">
    <property type="nucleotide sequence ID" value="NZ_BSPM01000002.1"/>
</dbReference>
<evidence type="ECO:0000259" key="1">
    <source>
        <dbReference type="Pfam" id="PF12680"/>
    </source>
</evidence>
<feature type="domain" description="SnoaL-like" evidence="1">
    <location>
        <begin position="10"/>
        <end position="118"/>
    </location>
</feature>
<protein>
    <submittedName>
        <fullName evidence="2">Steroid delta-isomerase-like uncharacterized protein</fullName>
    </submittedName>
</protein>
<keyword evidence="2" id="KW-0413">Isomerase</keyword>
<dbReference type="AlphaFoldDB" id="A0A4R6R7G4"/>
<dbReference type="GO" id="GO:0016853">
    <property type="term" value="F:isomerase activity"/>
    <property type="evidence" value="ECO:0007669"/>
    <property type="project" value="UniProtKB-KW"/>
</dbReference>
<dbReference type="Gene3D" id="3.10.450.50">
    <property type="match status" value="1"/>
</dbReference>
<dbReference type="InterPro" id="IPR032710">
    <property type="entry name" value="NTF2-like_dom_sf"/>
</dbReference>
<keyword evidence="3" id="KW-1185">Reference proteome</keyword>
<dbReference type="InterPro" id="IPR037401">
    <property type="entry name" value="SnoaL-like"/>
</dbReference>